<dbReference type="Gene3D" id="3.40.50.300">
    <property type="entry name" value="P-loop containing nucleotide triphosphate hydrolases"/>
    <property type="match status" value="1"/>
</dbReference>
<dbReference type="InterPro" id="IPR027417">
    <property type="entry name" value="P-loop_NTPase"/>
</dbReference>
<proteinExistence type="predicted"/>
<dbReference type="InterPro" id="IPR036388">
    <property type="entry name" value="WH-like_DNA-bd_sf"/>
</dbReference>
<keyword evidence="2" id="KW-0067">ATP-binding</keyword>
<dbReference type="SUPFAM" id="SSF52540">
    <property type="entry name" value="P-loop containing nucleoside triphosphate hydrolases"/>
    <property type="match status" value="1"/>
</dbReference>
<gene>
    <name evidence="4" type="ORF">GCM10023226_05770</name>
</gene>
<dbReference type="EMBL" id="BAABIM010000001">
    <property type="protein sequence ID" value="GAA4671956.1"/>
    <property type="molecule type" value="Genomic_DNA"/>
</dbReference>
<keyword evidence="1" id="KW-0547">Nucleotide-binding</keyword>
<name>A0ABP8VTY2_9ACTN</name>
<dbReference type="PROSITE" id="PS00622">
    <property type="entry name" value="HTH_LUXR_1"/>
    <property type="match status" value="1"/>
</dbReference>
<dbReference type="SUPFAM" id="SSF46894">
    <property type="entry name" value="C-terminal effector domain of the bipartite response regulators"/>
    <property type="match status" value="1"/>
</dbReference>
<feature type="domain" description="HTH luxR-type" evidence="3">
    <location>
        <begin position="880"/>
        <end position="945"/>
    </location>
</feature>
<sequence length="948" mass="99851">MHSVGRASEIAVVVEALDRVQRGEGGLVWLEGEPGIGKSHLLAEAAARARGRGIAVHAGSARELEAHRPFAVVTDCLAGLDGTRQAAQLLRTGAGAEAAAPNHPLDGAVEYRVAELLFEAVAEAAEAAPVLLALDDLQWADPSSLQLLARSWEQLTRRSVVIVAATRPTRPPALARLVADSVAAGAAHLPLGPLDEAETARLVAHELGAPPGAPLAALVERCGGNPLLVATLVRALRAEGSLADHAAPGHALAPDASPVWLRPVVVSWLSHLDEPVQLVLSAASILGSSFTLTDLAVTTGRGAQELWPRVREALTAGVLRVEGAEQESLAFAHDVVREVLYEDLPAGVRRALHAEAAEALHAAGAPLERVGEHLLRGARPGDPRAIAWLGELAEQTAPRAPGIAVELWEAVLRLMTDHDPRRAAVQARLALAMVACGQVGAAEELARTVLEDAPHAELEGTLRLCLADALMRQGRVPEVVEQARATAALTHLSAYDRARAEAWLLVEFLVTRDLTALRPAVESSLATAQAAGHVGAQVHGLTMRALVTAAHGLFVESTADAERAARLALQADTAWAHEPAPLVNRALGLVASDQLAEADRAIEAARRTYERLGMWPALAMVPQYAALVHQAAGRWEECLQACAEALDLADRSGLGWRVDMLAEAGLLHVRRGHLDAAADHLRRAGELRAQGSPSHWLASVDQLDALLAEARGEPAAALATLGAAWRRVREAPSLTELPRLATDLLRLLRLTGAGSHDDAAAALLQEVAHELARLATANPGVESLRALALLAAGVTADDVDAVLEASEVDHPKHHLRAHALEEAALALARASRRDEALRTAASALELFDRLGADGEAHRLRARLAAAGVSVPGGRRQRSRPATGWDALTASELRVAELVGRGLSNPEIAAELVVSRHTVATHVAHTLAKLGMRSRVELAAALAARRPPS</sequence>
<dbReference type="Pfam" id="PF00196">
    <property type="entry name" value="GerE"/>
    <property type="match status" value="1"/>
</dbReference>
<dbReference type="Proteomes" id="UP001500621">
    <property type="component" value="Unassembled WGS sequence"/>
</dbReference>
<dbReference type="InterPro" id="IPR016032">
    <property type="entry name" value="Sig_transdc_resp-reg_C-effctor"/>
</dbReference>
<accession>A0ABP8VTY2</accession>
<evidence type="ECO:0000313" key="4">
    <source>
        <dbReference type="EMBL" id="GAA4671956.1"/>
    </source>
</evidence>
<dbReference type="SMART" id="SM00421">
    <property type="entry name" value="HTH_LUXR"/>
    <property type="match status" value="1"/>
</dbReference>
<organism evidence="4 5">
    <name type="scientific">Nocardioides nanhaiensis</name>
    <dbReference type="NCBI Taxonomy" id="1476871"/>
    <lineage>
        <taxon>Bacteria</taxon>
        <taxon>Bacillati</taxon>
        <taxon>Actinomycetota</taxon>
        <taxon>Actinomycetes</taxon>
        <taxon>Propionibacteriales</taxon>
        <taxon>Nocardioidaceae</taxon>
        <taxon>Nocardioides</taxon>
    </lineage>
</organism>
<dbReference type="Gene3D" id="1.10.10.10">
    <property type="entry name" value="Winged helix-like DNA-binding domain superfamily/Winged helix DNA-binding domain"/>
    <property type="match status" value="1"/>
</dbReference>
<dbReference type="InterPro" id="IPR011990">
    <property type="entry name" value="TPR-like_helical_dom_sf"/>
</dbReference>
<dbReference type="Gene3D" id="1.25.40.10">
    <property type="entry name" value="Tetratricopeptide repeat domain"/>
    <property type="match status" value="1"/>
</dbReference>
<evidence type="ECO:0000259" key="3">
    <source>
        <dbReference type="PROSITE" id="PS50043"/>
    </source>
</evidence>
<protein>
    <submittedName>
        <fullName evidence="4">LuxR family transcriptional regulator</fullName>
    </submittedName>
</protein>
<dbReference type="InterPro" id="IPR000792">
    <property type="entry name" value="Tscrpt_reg_LuxR_C"/>
</dbReference>
<dbReference type="InterPro" id="IPR041664">
    <property type="entry name" value="AAA_16"/>
</dbReference>
<dbReference type="SUPFAM" id="SSF48452">
    <property type="entry name" value="TPR-like"/>
    <property type="match status" value="1"/>
</dbReference>
<evidence type="ECO:0000256" key="2">
    <source>
        <dbReference type="ARBA" id="ARBA00022840"/>
    </source>
</evidence>
<evidence type="ECO:0000313" key="5">
    <source>
        <dbReference type="Proteomes" id="UP001500621"/>
    </source>
</evidence>
<dbReference type="PANTHER" id="PTHR16305:SF35">
    <property type="entry name" value="TRANSCRIPTIONAL ACTIVATOR DOMAIN"/>
    <property type="match status" value="1"/>
</dbReference>
<comment type="caution">
    <text evidence="4">The sequence shown here is derived from an EMBL/GenBank/DDBJ whole genome shotgun (WGS) entry which is preliminary data.</text>
</comment>
<evidence type="ECO:0000256" key="1">
    <source>
        <dbReference type="ARBA" id="ARBA00022741"/>
    </source>
</evidence>
<dbReference type="Pfam" id="PF13191">
    <property type="entry name" value="AAA_16"/>
    <property type="match status" value="1"/>
</dbReference>
<dbReference type="PRINTS" id="PR00038">
    <property type="entry name" value="HTHLUXR"/>
</dbReference>
<reference evidence="5" key="1">
    <citation type="journal article" date="2019" name="Int. J. Syst. Evol. Microbiol.">
        <title>The Global Catalogue of Microorganisms (GCM) 10K type strain sequencing project: providing services to taxonomists for standard genome sequencing and annotation.</title>
        <authorList>
            <consortium name="The Broad Institute Genomics Platform"/>
            <consortium name="The Broad Institute Genome Sequencing Center for Infectious Disease"/>
            <person name="Wu L."/>
            <person name="Ma J."/>
        </authorList>
    </citation>
    <scope>NUCLEOTIDE SEQUENCE [LARGE SCALE GENOMIC DNA]</scope>
    <source>
        <strain evidence="5">JCM 18127</strain>
    </source>
</reference>
<dbReference type="PANTHER" id="PTHR16305">
    <property type="entry name" value="TESTICULAR SOLUBLE ADENYLYL CYCLASE"/>
    <property type="match status" value="1"/>
</dbReference>
<dbReference type="CDD" id="cd06170">
    <property type="entry name" value="LuxR_C_like"/>
    <property type="match status" value="1"/>
</dbReference>
<dbReference type="PROSITE" id="PS50043">
    <property type="entry name" value="HTH_LUXR_2"/>
    <property type="match status" value="1"/>
</dbReference>
<keyword evidence="5" id="KW-1185">Reference proteome</keyword>